<evidence type="ECO:0000256" key="8">
    <source>
        <dbReference type="SAM" id="Phobius"/>
    </source>
</evidence>
<evidence type="ECO:0000259" key="9">
    <source>
        <dbReference type="PROSITE" id="PS51007"/>
    </source>
</evidence>
<dbReference type="GO" id="GO:0020037">
    <property type="term" value="F:heme binding"/>
    <property type="evidence" value="ECO:0007669"/>
    <property type="project" value="InterPro"/>
</dbReference>
<evidence type="ECO:0000256" key="3">
    <source>
        <dbReference type="ARBA" id="ARBA00022729"/>
    </source>
</evidence>
<gene>
    <name evidence="10" type="ORF">Fuma_03689</name>
</gene>
<feature type="region of interest" description="Disordered" evidence="7">
    <location>
        <begin position="1324"/>
        <end position="1384"/>
    </location>
</feature>
<organism evidence="10 11">
    <name type="scientific">Fuerstiella marisgermanici</name>
    <dbReference type="NCBI Taxonomy" id="1891926"/>
    <lineage>
        <taxon>Bacteria</taxon>
        <taxon>Pseudomonadati</taxon>
        <taxon>Planctomycetota</taxon>
        <taxon>Planctomycetia</taxon>
        <taxon>Planctomycetales</taxon>
        <taxon>Planctomycetaceae</taxon>
        <taxon>Fuerstiella</taxon>
    </lineage>
</organism>
<feature type="domain" description="Cytochrome c" evidence="9">
    <location>
        <begin position="601"/>
        <end position="700"/>
    </location>
</feature>
<dbReference type="GO" id="GO:0009055">
    <property type="term" value="F:electron transfer activity"/>
    <property type="evidence" value="ECO:0007669"/>
    <property type="project" value="InterPro"/>
</dbReference>
<dbReference type="InterPro" id="IPR051829">
    <property type="entry name" value="Multiheme_Cytochr_ET"/>
</dbReference>
<keyword evidence="8" id="KW-0472">Membrane</keyword>
<dbReference type="STRING" id="1891926.Fuma_03689"/>
<evidence type="ECO:0000256" key="1">
    <source>
        <dbReference type="ARBA" id="ARBA00022617"/>
    </source>
</evidence>
<dbReference type="GO" id="GO:0046872">
    <property type="term" value="F:metal ion binding"/>
    <property type="evidence" value="ECO:0007669"/>
    <property type="project" value="UniProtKB-KW"/>
</dbReference>
<dbReference type="Proteomes" id="UP000187735">
    <property type="component" value="Chromosome"/>
</dbReference>
<dbReference type="InterPro" id="IPR009056">
    <property type="entry name" value="Cyt_c-like_dom"/>
</dbReference>
<dbReference type="PANTHER" id="PTHR35038:SF6">
    <property type="entry name" value="SURFACE LOCALIZED DECAHEME CYTOCHROME C LIPOPROTEIN"/>
    <property type="match status" value="1"/>
</dbReference>
<dbReference type="PANTHER" id="PTHR35038">
    <property type="entry name" value="DISSIMILATORY SULFITE REDUCTASE SIRA"/>
    <property type="match status" value="1"/>
</dbReference>
<reference evidence="10 11" key="1">
    <citation type="journal article" date="2016" name="Front. Microbiol.">
        <title>Fuerstia marisgermanicae gen. nov., sp. nov., an Unusual Member of the Phylum Planctomycetes from the German Wadden Sea.</title>
        <authorList>
            <person name="Kohn T."/>
            <person name="Heuer A."/>
            <person name="Jogler M."/>
            <person name="Vollmers J."/>
            <person name="Boedeker C."/>
            <person name="Bunk B."/>
            <person name="Rast P."/>
            <person name="Borchert D."/>
            <person name="Glockner I."/>
            <person name="Freese H.M."/>
            <person name="Klenk H.P."/>
            <person name="Overmann J."/>
            <person name="Kaster A.K."/>
            <person name="Rohde M."/>
            <person name="Wiegand S."/>
            <person name="Jogler C."/>
        </authorList>
    </citation>
    <scope>NUCLEOTIDE SEQUENCE [LARGE SCALE GENOMIC DNA]</scope>
    <source>
        <strain evidence="10 11">NH11</strain>
    </source>
</reference>
<dbReference type="RefSeq" id="WP_077025430.1">
    <property type="nucleotide sequence ID" value="NZ_CP017641.1"/>
</dbReference>
<evidence type="ECO:0000256" key="7">
    <source>
        <dbReference type="SAM" id="MobiDB-lite"/>
    </source>
</evidence>
<dbReference type="GO" id="GO:0016491">
    <property type="term" value="F:oxidoreductase activity"/>
    <property type="evidence" value="ECO:0007669"/>
    <property type="project" value="TreeGrafter"/>
</dbReference>
<dbReference type="Gene3D" id="1.10.760.10">
    <property type="entry name" value="Cytochrome c-like domain"/>
    <property type="match status" value="5"/>
</dbReference>
<keyword evidence="4 5" id="KW-0408">Iron</keyword>
<keyword evidence="3" id="KW-0732">Signal</keyword>
<dbReference type="InterPro" id="IPR036280">
    <property type="entry name" value="Multihaem_cyt_sf"/>
</dbReference>
<keyword evidence="6" id="KW-0175">Coiled coil</keyword>
<evidence type="ECO:0000256" key="6">
    <source>
        <dbReference type="SAM" id="Coils"/>
    </source>
</evidence>
<evidence type="ECO:0000313" key="11">
    <source>
        <dbReference type="Proteomes" id="UP000187735"/>
    </source>
</evidence>
<keyword evidence="1 5" id="KW-0349">Heme</keyword>
<feature type="domain" description="Cytochrome c" evidence="9">
    <location>
        <begin position="1205"/>
        <end position="1314"/>
    </location>
</feature>
<dbReference type="EMBL" id="CP017641">
    <property type="protein sequence ID" value="APZ94068.1"/>
    <property type="molecule type" value="Genomic_DNA"/>
</dbReference>
<dbReference type="PROSITE" id="PS51007">
    <property type="entry name" value="CYTC"/>
    <property type="match status" value="2"/>
</dbReference>
<keyword evidence="11" id="KW-1185">Reference proteome</keyword>
<dbReference type="OrthoDB" id="9804649at2"/>
<dbReference type="SUPFAM" id="SSF48695">
    <property type="entry name" value="Multiheme cytochromes"/>
    <property type="match status" value="1"/>
</dbReference>
<evidence type="ECO:0000256" key="2">
    <source>
        <dbReference type="ARBA" id="ARBA00022723"/>
    </source>
</evidence>
<keyword evidence="8" id="KW-0812">Transmembrane</keyword>
<feature type="transmembrane region" description="Helical" evidence="8">
    <location>
        <begin position="14"/>
        <end position="34"/>
    </location>
</feature>
<proteinExistence type="predicted"/>
<name>A0A1P8WJ47_9PLAN</name>
<dbReference type="SUPFAM" id="SSF46626">
    <property type="entry name" value="Cytochrome c"/>
    <property type="match status" value="5"/>
</dbReference>
<feature type="coiled-coil region" evidence="6">
    <location>
        <begin position="65"/>
        <end position="145"/>
    </location>
</feature>
<sequence length="1384" mass="155786">MPANESFLWNQKKLHLVFAISCVALLVGVIIVMVQDYSDPWRAYQSTNFKLQAAAKERDIAQLKSEQFVAQREELASELSELEAAMDFESRAAEAERDAAKAESEQARQELEQEAANLREIAELRKQLEKERDAAQRAVDKLALDLKNKNAVRDEKRADFDLGVRDQLDDATLVALTEKYEEAQVASDQVQLELEAAQQRLKEIGDADAVQVVYEEGDSADVKAEKEAAAEKRREQLRTLADLKLQTVEVKKSIDKLQADVVLAEAALDDIEPESGLKKLKRTVMALPIIDGFNGQYKPTQDWLPELHQTLGMTEIARFDRCRTCHMNMDRTAPGNKAAFPHGDIESDDVQDWIAENKFPHPYTTHPNHELFVTASSPHPVATFGCTACHDGQGSGTDFGNAEHTPNDPHQAEDWHHEFGYHPNHFWEYPMQPERFQESTCIKCHHNVTELSVHPEFGNSAPKVSKGFELIGKYGCFGCHEIHGFDGGSAIGPDIRLEPQTAAQEQRVAEDPTQVAGKYRKVGPSLRHIAAKTSASFIAYWTEIPGRFRPSTKMPQFFNLSNQQDEKAQAFEAVELQGIAKVLINGSQDIDLLKPAADYTPDAERGKTLFKERGCLACHQHSAVPGTEADFGPNISDIHKKVDRNEDNADFSDWLYTWVKEPTRYHERTRMPNLYLDPYTQGEDTIDPAADITAFLLSQGKAEEFPVEEASDEALDELVTLFLKKARFSETAVETILETKRFPRTLEDTSGDERVLATEDATAVENADDWRNRKLEYIGRRTISRYGCYGCHDIPGYEDARPIGVALQDWGRKDTSKLGLEHIEEFLHHHGETGYRNFDEALGDSTLERVKEGMAMAEDGSVSEEKLEPEMTHAYFYDSLLHHGRPGFIWQKLRGPRTYDWLKTETKGYDERLRMPKFPLKEDEIEAIATFVLGLVAEPPSEKYVYTPDVQEQNRIEGEFLLAKYNCTGCHIVELPKVTFGVDLDEDILPSQLGPADHEDALELLLNIRKPKMALTGESGKFKIDGEEVELPLASFHGIRMVEPDPEEEDPEFRESGFDSWETLQFGEGEDAPRLFPATRITVPDTKMVDYQAARGGDFAEWLVDDLVENRTDGNRNLAWQASPPPLYQEGLKVQTPWLYQFLLEPEQLRYTTVLRMPRFNLSPKEAQTLANYFAAVDGAEFPYQELKPKDPNYLTETAEELREEDLLAKDESYLHQSWKVINGPLCIKCHSLGGRKFKASDPKKDIQGPNLNRVHQRLRADWLRVWLYKPTWITPYTSMPVNFPKNQQQFPDLFGGEAGHQVEGVAAGLMNYPKLMEDVGPVVYSPPGTEAAPVEGAATADEATDPTDAPKPAEESSEKAAALNNASDKPKLTASADTTGAEE</sequence>
<dbReference type="InterPro" id="IPR036909">
    <property type="entry name" value="Cyt_c-like_dom_sf"/>
</dbReference>
<evidence type="ECO:0000313" key="10">
    <source>
        <dbReference type="EMBL" id="APZ94068.1"/>
    </source>
</evidence>
<keyword evidence="8" id="KW-1133">Transmembrane helix</keyword>
<evidence type="ECO:0000256" key="5">
    <source>
        <dbReference type="PROSITE-ProRule" id="PRU00433"/>
    </source>
</evidence>
<evidence type="ECO:0000256" key="4">
    <source>
        <dbReference type="ARBA" id="ARBA00023004"/>
    </source>
</evidence>
<dbReference type="Pfam" id="PF00034">
    <property type="entry name" value="Cytochrom_C"/>
    <property type="match status" value="1"/>
</dbReference>
<accession>A0A1P8WJ47</accession>
<dbReference type="KEGG" id="fmr:Fuma_03689"/>
<protein>
    <submittedName>
        <fullName evidence="10">Cbb3-type cytochrome c oxidase subunit II</fullName>
    </submittedName>
</protein>
<feature type="coiled-coil region" evidence="6">
    <location>
        <begin position="173"/>
        <end position="260"/>
    </location>
</feature>
<keyword evidence="2 5" id="KW-0479">Metal-binding</keyword>